<evidence type="ECO:0000256" key="1">
    <source>
        <dbReference type="SAM" id="Phobius"/>
    </source>
</evidence>
<dbReference type="OrthoDB" id="3174252at2"/>
<keyword evidence="1" id="KW-0812">Transmembrane</keyword>
<dbReference type="Pfam" id="PF01957">
    <property type="entry name" value="NfeD"/>
    <property type="match status" value="1"/>
</dbReference>
<name>A0A1Y1RQA8_9MICC</name>
<keyword evidence="1" id="KW-1133">Transmembrane helix</keyword>
<evidence type="ECO:0000313" key="3">
    <source>
        <dbReference type="EMBL" id="ORC21986.1"/>
    </source>
</evidence>
<dbReference type="AlphaFoldDB" id="A0A1Y1RQA8"/>
<feature type="transmembrane region" description="Helical" evidence="1">
    <location>
        <begin position="52"/>
        <end position="70"/>
    </location>
</feature>
<protein>
    <recommendedName>
        <fullName evidence="2">NfeD-like C-terminal domain-containing protein</fullName>
    </recommendedName>
</protein>
<proteinExistence type="predicted"/>
<evidence type="ECO:0000259" key="2">
    <source>
        <dbReference type="Pfam" id="PF01957"/>
    </source>
</evidence>
<comment type="caution">
    <text evidence="3">The sequence shown here is derived from an EMBL/GenBank/DDBJ whole genome shotgun (WGS) entry which is preliminary data.</text>
</comment>
<dbReference type="InterPro" id="IPR012340">
    <property type="entry name" value="NA-bd_OB-fold"/>
</dbReference>
<dbReference type="Proteomes" id="UP000192359">
    <property type="component" value="Unassembled WGS sequence"/>
</dbReference>
<feature type="domain" description="NfeD-like C-terminal" evidence="2">
    <location>
        <begin position="90"/>
        <end position="148"/>
    </location>
</feature>
<sequence length="156" mass="16752">MIQWFTEHLWAFWLMAAIILALIEILMLDFVFLMMACAALSTAGAATVLDSFVGQVLIFAAISLALLLGLRPPLIRKFHQSSPNISMNSDGLVGTEALITQTVTADTGLSRIAGDIWTTRPEQDQAVLPEGTRATVVAIRGATAYVAPLSAPKTHT</sequence>
<accession>A0A1Y1RQA8</accession>
<organism evidence="3 4">
    <name type="scientific">Rothia nasimurium</name>
    <dbReference type="NCBI Taxonomy" id="85336"/>
    <lineage>
        <taxon>Bacteria</taxon>
        <taxon>Bacillati</taxon>
        <taxon>Actinomycetota</taxon>
        <taxon>Actinomycetes</taxon>
        <taxon>Micrococcales</taxon>
        <taxon>Micrococcaceae</taxon>
        <taxon>Rothia</taxon>
    </lineage>
</organism>
<keyword evidence="1" id="KW-0472">Membrane</keyword>
<dbReference type="RefSeq" id="WP_083091034.1">
    <property type="nucleotide sequence ID" value="NZ_LXWF01000011.1"/>
</dbReference>
<evidence type="ECO:0000313" key="4">
    <source>
        <dbReference type="Proteomes" id="UP000192359"/>
    </source>
</evidence>
<dbReference type="EMBL" id="LXWF01000011">
    <property type="protein sequence ID" value="ORC21986.1"/>
    <property type="molecule type" value="Genomic_DNA"/>
</dbReference>
<gene>
    <name evidence="3" type="ORF">A7979_00225</name>
</gene>
<keyword evidence="4" id="KW-1185">Reference proteome</keyword>
<dbReference type="Gene3D" id="2.40.50.140">
    <property type="entry name" value="Nucleic acid-binding proteins"/>
    <property type="match status" value="1"/>
</dbReference>
<feature type="transmembrane region" description="Helical" evidence="1">
    <location>
        <begin position="12"/>
        <end position="40"/>
    </location>
</feature>
<reference evidence="3 4" key="1">
    <citation type="submission" date="2016-05" db="EMBL/GenBank/DDBJ databases">
        <title>Draft genome sequence of a porcine commensal Rothia nasimurium.</title>
        <authorList>
            <person name="Gaiser R.A."/>
            <person name="Van Baarlen P."/>
            <person name="Wells J.M."/>
        </authorList>
    </citation>
    <scope>NUCLEOTIDE SEQUENCE [LARGE SCALE GENOMIC DNA]</scope>
    <source>
        <strain evidence="3 4">PT-32</strain>
    </source>
</reference>
<dbReference type="InterPro" id="IPR002810">
    <property type="entry name" value="NfeD-like_C"/>
</dbReference>